<reference evidence="6 7" key="1">
    <citation type="journal article" date="2021" name="Sci. Rep.">
        <title>The genome of the diatom Chaetoceros tenuissimus carries an ancient integrated fragment of an extant virus.</title>
        <authorList>
            <person name="Hongo Y."/>
            <person name="Kimura K."/>
            <person name="Takaki Y."/>
            <person name="Yoshida Y."/>
            <person name="Baba S."/>
            <person name="Kobayashi G."/>
            <person name="Nagasaki K."/>
            <person name="Hano T."/>
            <person name="Tomaru Y."/>
        </authorList>
    </citation>
    <scope>NUCLEOTIDE SEQUENCE [LARGE SCALE GENOMIC DNA]</scope>
    <source>
        <strain evidence="6 7">NIES-3715</strain>
    </source>
</reference>
<keyword evidence="7" id="KW-1185">Reference proteome</keyword>
<dbReference type="GO" id="GO:0007189">
    <property type="term" value="P:adenylate cyclase-activating G protein-coupled receptor signaling pathway"/>
    <property type="evidence" value="ECO:0007669"/>
    <property type="project" value="TreeGrafter"/>
</dbReference>
<feature type="transmembrane region" description="Helical" evidence="5">
    <location>
        <begin position="336"/>
        <end position="355"/>
    </location>
</feature>
<evidence type="ECO:0000256" key="3">
    <source>
        <dbReference type="ARBA" id="ARBA00022989"/>
    </source>
</evidence>
<name>A0AAD3CG26_9STRA</name>
<comment type="subcellular location">
    <subcellularLocation>
        <location evidence="1">Membrane</location>
        <topology evidence="1">Multi-pass membrane protein</topology>
    </subcellularLocation>
</comment>
<keyword evidence="3 5" id="KW-1133">Transmembrane helix</keyword>
<comment type="caution">
    <text evidence="6">The sequence shown here is derived from an EMBL/GenBank/DDBJ whole genome shotgun (WGS) entry which is preliminary data.</text>
</comment>
<dbReference type="PANTHER" id="PTHR23112:SF0">
    <property type="entry name" value="TRANSMEMBRANE PROTEIN 116"/>
    <property type="match status" value="1"/>
</dbReference>
<evidence type="ECO:0000313" key="6">
    <source>
        <dbReference type="EMBL" id="GFH44249.1"/>
    </source>
</evidence>
<evidence type="ECO:0000256" key="2">
    <source>
        <dbReference type="ARBA" id="ARBA00022692"/>
    </source>
</evidence>
<evidence type="ECO:0000256" key="1">
    <source>
        <dbReference type="ARBA" id="ARBA00004141"/>
    </source>
</evidence>
<evidence type="ECO:0000256" key="5">
    <source>
        <dbReference type="SAM" id="Phobius"/>
    </source>
</evidence>
<sequence length="524" mass="58845">MTILSGITSSIGILSTASCTVFLWSIVTGVVLGSRAAPPQTDLNLRRNRSITTISKRKKNKKNCAENSSLGRHAEQFSAQNKLKILHSLFANGRKTRCSIFLSFSMILLSSICFIFGPFIPEKMAYKNACSSQAIILLFAGNLAIAQTFLYCLHAYFQTTNSDSGRHFRAYELITNVSFLAISIISGSFYQHHSNFAKVGEMVCFVDISAPTSDLFTTIFIYIDVATCLFTIIASMSLLLAIYLHVRKTNLKHIYTFRQSIQLPSTFQQCSTNQPNNDIDSSNHSATSSSIRKFADSFARITNLNISPTISSPSRKMTKSERKRIRSIHKTRNQSILHALILFVVYFPPFLAFVLSCINPSKATPTWLLVILSILTPSQGILTLLLFTRPNILVVRERFPETSRIKALWQVIKAGNKIPPQYYIRSSRSKRRLGIHSDRSSLYTRRSSLGEVSSPIPNPLIKTDVVCPNHDSTIHASNIREDENSANSTRLHGLEVESEEHILFEKKNVSIKPSTRNEYRIFGK</sequence>
<dbReference type="GO" id="GO:0004930">
    <property type="term" value="F:G protein-coupled receptor activity"/>
    <property type="evidence" value="ECO:0007669"/>
    <property type="project" value="TreeGrafter"/>
</dbReference>
<evidence type="ECO:0000313" key="7">
    <source>
        <dbReference type="Proteomes" id="UP001054902"/>
    </source>
</evidence>
<dbReference type="GO" id="GO:0005886">
    <property type="term" value="C:plasma membrane"/>
    <property type="evidence" value="ECO:0007669"/>
    <property type="project" value="TreeGrafter"/>
</dbReference>
<organism evidence="6 7">
    <name type="scientific">Chaetoceros tenuissimus</name>
    <dbReference type="NCBI Taxonomy" id="426638"/>
    <lineage>
        <taxon>Eukaryota</taxon>
        <taxon>Sar</taxon>
        <taxon>Stramenopiles</taxon>
        <taxon>Ochrophyta</taxon>
        <taxon>Bacillariophyta</taxon>
        <taxon>Coscinodiscophyceae</taxon>
        <taxon>Chaetocerotophycidae</taxon>
        <taxon>Chaetocerotales</taxon>
        <taxon>Chaetocerotaceae</taxon>
        <taxon>Chaetoceros</taxon>
    </lineage>
</organism>
<gene>
    <name evidence="6" type="ORF">CTEN210_00723</name>
</gene>
<feature type="transmembrane region" description="Helical" evidence="5">
    <location>
        <begin position="367"/>
        <end position="388"/>
    </location>
</feature>
<feature type="transmembrane region" description="Helical" evidence="5">
    <location>
        <begin position="100"/>
        <end position="120"/>
    </location>
</feature>
<protein>
    <submittedName>
        <fullName evidence="6">Uncharacterized protein</fullName>
    </submittedName>
</protein>
<feature type="transmembrane region" description="Helical" evidence="5">
    <location>
        <begin position="219"/>
        <end position="244"/>
    </location>
</feature>
<feature type="transmembrane region" description="Helical" evidence="5">
    <location>
        <begin position="12"/>
        <end position="37"/>
    </location>
</feature>
<proteinExistence type="predicted"/>
<accession>A0AAD3CG26</accession>
<dbReference type="PANTHER" id="PTHR23112">
    <property type="entry name" value="G PROTEIN-COUPLED RECEPTOR 157-RELATED"/>
    <property type="match status" value="1"/>
</dbReference>
<dbReference type="Proteomes" id="UP001054902">
    <property type="component" value="Unassembled WGS sequence"/>
</dbReference>
<feature type="transmembrane region" description="Helical" evidence="5">
    <location>
        <begin position="132"/>
        <end position="153"/>
    </location>
</feature>
<keyword evidence="4 5" id="KW-0472">Membrane</keyword>
<feature type="transmembrane region" description="Helical" evidence="5">
    <location>
        <begin position="173"/>
        <end position="190"/>
    </location>
</feature>
<dbReference type="EMBL" id="BLLK01000019">
    <property type="protein sequence ID" value="GFH44249.1"/>
    <property type="molecule type" value="Genomic_DNA"/>
</dbReference>
<dbReference type="Gene3D" id="1.20.1070.10">
    <property type="entry name" value="Rhodopsin 7-helix transmembrane proteins"/>
    <property type="match status" value="1"/>
</dbReference>
<keyword evidence="2 5" id="KW-0812">Transmembrane</keyword>
<evidence type="ECO:0000256" key="4">
    <source>
        <dbReference type="ARBA" id="ARBA00023136"/>
    </source>
</evidence>
<dbReference type="AlphaFoldDB" id="A0AAD3CG26"/>